<feature type="signal peptide" evidence="1">
    <location>
        <begin position="1"/>
        <end position="32"/>
    </location>
</feature>
<protein>
    <recommendedName>
        <fullName evidence="4">Secreted protein</fullName>
    </recommendedName>
</protein>
<dbReference type="Proteomes" id="UP000218811">
    <property type="component" value="Unassembled WGS sequence"/>
</dbReference>
<dbReference type="EMBL" id="KB467831">
    <property type="protein sequence ID" value="PCH34450.1"/>
    <property type="molecule type" value="Genomic_DNA"/>
</dbReference>
<evidence type="ECO:0000313" key="2">
    <source>
        <dbReference type="EMBL" id="PCH34450.1"/>
    </source>
</evidence>
<evidence type="ECO:0000256" key="1">
    <source>
        <dbReference type="SAM" id="SignalP"/>
    </source>
</evidence>
<sequence length="225" mass="24770">MGTHFPLRRASPPGRASICCPYLLSLLSLTEACVPMYVRLPFGSRISSLPMQVHVDTRAGAAPTACWYVAASRCASQAPSANHTQRRLSHAPRMPRMLGVFSGSRNAEDVSAREHETSSLEIRTQCLCLTDLNRDRMTRVRGPRLHCGYETEFSRGRLTSSGKKQPLEDMNASTRLARIRAVYAIPVRCSTAALIPVRRRPIHPSVCHSRERCCSVHGGTGVATT</sequence>
<keyword evidence="1" id="KW-0732">Signal</keyword>
<feature type="chain" id="PRO_5013971226" description="Secreted protein" evidence="1">
    <location>
        <begin position="33"/>
        <end position="225"/>
    </location>
</feature>
<proteinExistence type="predicted"/>
<dbReference type="AlphaFoldDB" id="A0A2H3IWS9"/>
<accession>A0A2H3IWS9</accession>
<keyword evidence="3" id="KW-1185">Reference proteome</keyword>
<gene>
    <name evidence="2" type="ORF">WOLCODRAFT_160877</name>
</gene>
<reference evidence="2 3" key="1">
    <citation type="journal article" date="2012" name="Science">
        <title>The Paleozoic origin of enzymatic lignin decomposition reconstructed from 31 fungal genomes.</title>
        <authorList>
            <person name="Floudas D."/>
            <person name="Binder M."/>
            <person name="Riley R."/>
            <person name="Barry K."/>
            <person name="Blanchette R.A."/>
            <person name="Henrissat B."/>
            <person name="Martinez A.T."/>
            <person name="Otillar R."/>
            <person name="Spatafora J.W."/>
            <person name="Yadav J.S."/>
            <person name="Aerts A."/>
            <person name="Benoit I."/>
            <person name="Boyd A."/>
            <person name="Carlson A."/>
            <person name="Copeland A."/>
            <person name="Coutinho P.M."/>
            <person name="de Vries R.P."/>
            <person name="Ferreira P."/>
            <person name="Findley K."/>
            <person name="Foster B."/>
            <person name="Gaskell J."/>
            <person name="Glotzer D."/>
            <person name="Gorecki P."/>
            <person name="Heitman J."/>
            <person name="Hesse C."/>
            <person name="Hori C."/>
            <person name="Igarashi K."/>
            <person name="Jurgens J.A."/>
            <person name="Kallen N."/>
            <person name="Kersten P."/>
            <person name="Kohler A."/>
            <person name="Kuees U."/>
            <person name="Kumar T.K.A."/>
            <person name="Kuo A."/>
            <person name="LaButti K."/>
            <person name="Larrondo L.F."/>
            <person name="Lindquist E."/>
            <person name="Ling A."/>
            <person name="Lombard V."/>
            <person name="Lucas S."/>
            <person name="Lundell T."/>
            <person name="Martin R."/>
            <person name="McLaughlin D.J."/>
            <person name="Morgenstern I."/>
            <person name="Morin E."/>
            <person name="Murat C."/>
            <person name="Nagy L.G."/>
            <person name="Nolan M."/>
            <person name="Ohm R.A."/>
            <person name="Patyshakuliyeva A."/>
            <person name="Rokas A."/>
            <person name="Ruiz-Duenas F.J."/>
            <person name="Sabat G."/>
            <person name="Salamov A."/>
            <person name="Samejima M."/>
            <person name="Schmutz J."/>
            <person name="Slot J.C."/>
            <person name="St John F."/>
            <person name="Stenlid J."/>
            <person name="Sun H."/>
            <person name="Sun S."/>
            <person name="Syed K."/>
            <person name="Tsang A."/>
            <person name="Wiebenga A."/>
            <person name="Young D."/>
            <person name="Pisabarro A."/>
            <person name="Eastwood D.C."/>
            <person name="Martin F."/>
            <person name="Cullen D."/>
            <person name="Grigoriev I.V."/>
            <person name="Hibbett D.S."/>
        </authorList>
    </citation>
    <scope>NUCLEOTIDE SEQUENCE [LARGE SCALE GENOMIC DNA]</scope>
    <source>
        <strain evidence="2 3">MD-104</strain>
    </source>
</reference>
<name>A0A2H3IWS9_WOLCO</name>
<evidence type="ECO:0008006" key="4">
    <source>
        <dbReference type="Google" id="ProtNLM"/>
    </source>
</evidence>
<organism evidence="2 3">
    <name type="scientific">Wolfiporia cocos (strain MD-104)</name>
    <name type="common">Brown rot fungus</name>
    <dbReference type="NCBI Taxonomy" id="742152"/>
    <lineage>
        <taxon>Eukaryota</taxon>
        <taxon>Fungi</taxon>
        <taxon>Dikarya</taxon>
        <taxon>Basidiomycota</taxon>
        <taxon>Agaricomycotina</taxon>
        <taxon>Agaricomycetes</taxon>
        <taxon>Polyporales</taxon>
        <taxon>Phaeolaceae</taxon>
        <taxon>Wolfiporia</taxon>
    </lineage>
</organism>
<evidence type="ECO:0000313" key="3">
    <source>
        <dbReference type="Proteomes" id="UP000218811"/>
    </source>
</evidence>